<feature type="region of interest" description="Disordered" evidence="7">
    <location>
        <begin position="1008"/>
        <end position="1027"/>
    </location>
</feature>
<feature type="compositionally biased region" description="Acidic residues" evidence="7">
    <location>
        <begin position="37"/>
        <end position="59"/>
    </location>
</feature>
<dbReference type="RefSeq" id="XP_006814255.1">
    <property type="nucleotide sequence ID" value="XM_006814192.1"/>
</dbReference>
<reference evidence="9" key="1">
    <citation type="submission" date="2025-08" db="UniProtKB">
        <authorList>
            <consortium name="RefSeq"/>
        </authorList>
    </citation>
    <scope>IDENTIFICATION</scope>
    <source>
        <tissue evidence="9">Testes</tissue>
    </source>
</reference>
<dbReference type="SUPFAM" id="SSF56059">
    <property type="entry name" value="Glutathione synthetase ATP-binding domain-like"/>
    <property type="match status" value="1"/>
</dbReference>
<feature type="region of interest" description="Disordered" evidence="7">
    <location>
        <begin position="591"/>
        <end position="726"/>
    </location>
</feature>
<sequence>MASTGTVTSTDPSASDSDAATSGSDVSDSNANKSGQSDDDSVDSVTDEEEEEDEEEDVDNDSHLIWSGPGRKLPIVSFKAEALFTKVKGLYHMGEKHHLAYKMVKTECRLIRQILAKHGFHEAHPNSSDFNLMWTGSHVKPFTLRSLTEFQKVNHFPRSYELTRKDRLYKNIQRMQHSKGVKQFDFIPQSFISPSEFDDFNGAHLKEKGTWIVKPIASSRGRGIFLINHPQQLPLDETLLVARYIASPLTIDGFKFDLRIYVAVTSYDPVRIYIYEEGLTRFATVQYDKSAKSIRNTCMHLTNYSINKKSNDFVRCDDPSIEDYGNKWSLGAVIRYLKKQGRDVTNLVSKMEDLVIKTILAGELPIATACKMFMPNRGNCFELYGFDILVDDNLKPWLLEVNLSPSLACDAPLDMKIKANMIADLFTLTGFIAHDPMVRKTQQSKRNQELAASSALRQQKQRPQSAGTVNPKNFTAVGARPNSSSGRPGNDNRLNAEELRIIRETKEENQRRGGWIRIFPSPESWEKYGNFLESRTTHNEMLHRKLYPDSVAVKEHQRPDMHRSPTQLRLAFIQDQMTMVKKEHMVQFQRKLSTIDNRADRKKLRNSVSKPPRPASSNKPVTTTVKDKPQEKKESTTRNKRETLAQGELKVEEKTKKTSTSSMQQAETKPKTTSTGTTKAEKENVTEVNGKAATDTDNADKPASESNNNREVLKEKPPVPPKPRINVKEIIDNGGELSKLQAREAFAAYLIRVQRRLNEEVYTGKIESESDSLPQDLVLRFLKRAAGNLQQPFKVIVPSRKLPINDRRRILAKQLGDFVHIYGKETEQLQQRKRIDRKYVSKDADHLDSFDEDKFKSFINVASESELEEVLTVYTKMNKSASIFLGTNSKSTSDLKGHSSSIAQGPSQSLLQRRSSTSELHKVGIAEKEKAEAVSGDMTRYKAPQMRPKSAIITRERFVDSTTGENSTQAGKAKIIAPPPGDNNYLPASSAAYASVASIYSAKLATVSRSRPSSAKSTQSNSGISLKSFSRPSSAITVYRDNTGGEIATRHFSEDSEQAIQDALQRLARRQAARQYSSSSMQNQNLLTHVYLGQYSGSTGSLDNPTCPGSLSASRGSANAGQRSRMHSWEGMKSHSTTSVTGTYPTTAQNYVNRQVMSQEQISQTQSQLHDLAKMSQERMKQQQSQPHSEIAQAHNNMSQQLSPQQLLTPKPPIQMSSGSRKPVSIQRLARTTQFDNGYPNDRDLYTSLRYNTSLGLSSKTVHNSGYSSTGQYLTRLASQWKGGSQQGTITKH</sequence>
<evidence type="ECO:0000313" key="9">
    <source>
        <dbReference type="RefSeq" id="XP_006814255.1"/>
    </source>
</evidence>
<dbReference type="Proteomes" id="UP000694865">
    <property type="component" value="Unplaced"/>
</dbReference>
<feature type="compositionally biased region" description="Low complexity" evidence="7">
    <location>
        <begin position="1200"/>
        <end position="1209"/>
    </location>
</feature>
<dbReference type="PROSITE" id="PS51221">
    <property type="entry name" value="TTL"/>
    <property type="match status" value="1"/>
</dbReference>
<keyword evidence="2" id="KW-0436">Ligase</keyword>
<feature type="region of interest" description="Disordered" evidence="7">
    <location>
        <begin position="1102"/>
        <end position="1145"/>
    </location>
</feature>
<feature type="region of interest" description="Disordered" evidence="7">
    <location>
        <begin position="887"/>
        <end position="920"/>
    </location>
</feature>
<accession>A0ABM0M2L4</accession>
<feature type="region of interest" description="Disordered" evidence="7">
    <location>
        <begin position="1196"/>
        <end position="1225"/>
    </location>
</feature>
<feature type="compositionally biased region" description="Polar residues" evidence="7">
    <location>
        <begin position="887"/>
        <end position="906"/>
    </location>
</feature>
<evidence type="ECO:0000256" key="5">
    <source>
        <dbReference type="ARBA" id="ARBA00041448"/>
    </source>
</evidence>
<evidence type="ECO:0000256" key="4">
    <source>
        <dbReference type="ARBA" id="ARBA00022840"/>
    </source>
</evidence>
<dbReference type="Gene3D" id="3.30.470.20">
    <property type="entry name" value="ATP-grasp fold, B domain"/>
    <property type="match status" value="1"/>
</dbReference>
<dbReference type="Pfam" id="PF03133">
    <property type="entry name" value="TTL"/>
    <property type="match status" value="1"/>
</dbReference>
<comment type="catalytic activity">
    <reaction evidence="6">
        <text>L-glutamyl-[protein] + L-glutamate + ATP = gamma-L-glutamyl-L-glutamyl-[protein] + ADP + phosphate + H(+)</text>
        <dbReference type="Rhea" id="RHEA:60144"/>
        <dbReference type="Rhea" id="RHEA-COMP:10208"/>
        <dbReference type="Rhea" id="RHEA-COMP:15517"/>
        <dbReference type="ChEBI" id="CHEBI:15378"/>
        <dbReference type="ChEBI" id="CHEBI:29973"/>
        <dbReference type="ChEBI" id="CHEBI:29985"/>
        <dbReference type="ChEBI" id="CHEBI:30616"/>
        <dbReference type="ChEBI" id="CHEBI:43474"/>
        <dbReference type="ChEBI" id="CHEBI:143622"/>
        <dbReference type="ChEBI" id="CHEBI:456216"/>
    </reaction>
    <physiologicalReaction direction="left-to-right" evidence="6">
        <dbReference type="Rhea" id="RHEA:60145"/>
    </physiologicalReaction>
</comment>
<feature type="compositionally biased region" description="Low complexity" evidence="7">
    <location>
        <begin position="8"/>
        <end position="29"/>
    </location>
</feature>
<organism evidence="8 9">
    <name type="scientific">Saccoglossus kowalevskii</name>
    <name type="common">Acorn worm</name>
    <dbReference type="NCBI Taxonomy" id="10224"/>
    <lineage>
        <taxon>Eukaryota</taxon>
        <taxon>Metazoa</taxon>
        <taxon>Hemichordata</taxon>
        <taxon>Enteropneusta</taxon>
        <taxon>Harrimaniidae</taxon>
        <taxon>Saccoglossus</taxon>
    </lineage>
</organism>
<dbReference type="PANTHER" id="PTHR12241:SF145">
    <property type="entry name" value="TUBULIN POLYGLUTAMYLASE TTLL5"/>
    <property type="match status" value="1"/>
</dbReference>
<feature type="compositionally biased region" description="Polar residues" evidence="7">
    <location>
        <begin position="1102"/>
        <end position="1122"/>
    </location>
</feature>
<feature type="compositionally biased region" description="Polar residues" evidence="7">
    <location>
        <begin position="455"/>
        <end position="473"/>
    </location>
</feature>
<comment type="similarity">
    <text evidence="1">Belongs to the tubulin--tyrosine ligase family.</text>
</comment>
<keyword evidence="8" id="KW-1185">Reference proteome</keyword>
<gene>
    <name evidence="9" type="primary">LOC100372717</name>
</gene>
<evidence type="ECO:0000256" key="2">
    <source>
        <dbReference type="ARBA" id="ARBA00022598"/>
    </source>
</evidence>
<evidence type="ECO:0000256" key="7">
    <source>
        <dbReference type="SAM" id="MobiDB-lite"/>
    </source>
</evidence>
<feature type="compositionally biased region" description="Basic and acidic residues" evidence="7">
    <location>
        <begin position="625"/>
        <end position="656"/>
    </location>
</feature>
<feature type="compositionally biased region" description="Polar residues" evidence="7">
    <location>
        <begin position="615"/>
        <end position="624"/>
    </location>
</feature>
<dbReference type="PANTHER" id="PTHR12241">
    <property type="entry name" value="TUBULIN POLYGLUTAMYLASE"/>
    <property type="match status" value="1"/>
</dbReference>
<dbReference type="GeneID" id="100372717"/>
<keyword evidence="3" id="KW-0547">Nucleotide-binding</keyword>
<feature type="region of interest" description="Disordered" evidence="7">
    <location>
        <begin position="1"/>
        <end position="65"/>
    </location>
</feature>
<name>A0ABM0M2L4_SACKO</name>
<proteinExistence type="inferred from homology"/>
<evidence type="ECO:0000256" key="1">
    <source>
        <dbReference type="ARBA" id="ARBA00006820"/>
    </source>
</evidence>
<feature type="region of interest" description="Disordered" evidence="7">
    <location>
        <begin position="439"/>
        <end position="495"/>
    </location>
</feature>
<dbReference type="InterPro" id="IPR004344">
    <property type="entry name" value="TTL/TTLL_fam"/>
</dbReference>
<protein>
    <recommendedName>
        <fullName evidence="5">Tubulin--tyrosine ligase-like protein 5</fullName>
    </recommendedName>
</protein>
<keyword evidence="4" id="KW-0067">ATP-binding</keyword>
<evidence type="ECO:0000256" key="3">
    <source>
        <dbReference type="ARBA" id="ARBA00022741"/>
    </source>
</evidence>
<evidence type="ECO:0000256" key="6">
    <source>
        <dbReference type="ARBA" id="ARBA00049274"/>
    </source>
</evidence>
<evidence type="ECO:0000313" key="8">
    <source>
        <dbReference type="Proteomes" id="UP000694865"/>
    </source>
</evidence>